<organism evidence="1 2">
    <name type="scientific">Avena sativa</name>
    <name type="common">Oat</name>
    <dbReference type="NCBI Taxonomy" id="4498"/>
    <lineage>
        <taxon>Eukaryota</taxon>
        <taxon>Viridiplantae</taxon>
        <taxon>Streptophyta</taxon>
        <taxon>Embryophyta</taxon>
        <taxon>Tracheophyta</taxon>
        <taxon>Spermatophyta</taxon>
        <taxon>Magnoliopsida</taxon>
        <taxon>Liliopsida</taxon>
        <taxon>Poales</taxon>
        <taxon>Poaceae</taxon>
        <taxon>BOP clade</taxon>
        <taxon>Pooideae</taxon>
        <taxon>Poodae</taxon>
        <taxon>Poeae</taxon>
        <taxon>Poeae Chloroplast Group 1 (Aveneae type)</taxon>
        <taxon>Aveninae</taxon>
        <taxon>Avena</taxon>
    </lineage>
</organism>
<dbReference type="Proteomes" id="UP001732700">
    <property type="component" value="Chromosome 1C"/>
</dbReference>
<accession>A0ACD5TNT4</accession>
<protein>
    <submittedName>
        <fullName evidence="1">Uncharacterized protein</fullName>
    </submittedName>
</protein>
<evidence type="ECO:0000313" key="1">
    <source>
        <dbReference type="EnsemblPlants" id="AVESA.00010b.r2.1CG0092970.1.CDS.1"/>
    </source>
</evidence>
<name>A0ACD5TNT4_AVESA</name>
<keyword evidence="2" id="KW-1185">Reference proteome</keyword>
<reference evidence="1" key="2">
    <citation type="submission" date="2025-09" db="UniProtKB">
        <authorList>
            <consortium name="EnsemblPlants"/>
        </authorList>
    </citation>
    <scope>IDENTIFICATION</scope>
</reference>
<dbReference type="EnsemblPlants" id="AVESA.00010b.r2.1CG0092970.1">
    <property type="protein sequence ID" value="AVESA.00010b.r2.1CG0092970.1.CDS.1"/>
    <property type="gene ID" value="AVESA.00010b.r2.1CG0092970"/>
</dbReference>
<sequence>MSIPGAAYYAPLAHKQFFCYQCNRTVLLAASAAAAGNLSCPECRGDFIEEVTVPAPTILSFPSFPFALAPVMPTASSTSQSSSSSTAAPPDGDLFNYLTSFLDIQDGRRVRSRSGTGAASAAAAAGGGTATPENEPQASAPRAVFRPYLHGIGEEGVNIQELLDDGLDRLLAERGAAGGGSFGDYFVGPGLEQLIQDGRRVRSRSGSGAASAASAAAAAAGTATHENEPEAPPVFQTYLHGIQEDGVNIQQLLDDHMDRLLAVRGAASAAGTATPENEPEARPVFQTYLHGIQEDGVNIQQLLDDHMDRLLAESRAVGVGTFGDYFVGPGLEQLIEQLAENDPNRYGTLPAAKSALSTLPDVVMTDAMVAAAEGAECAVCKEDFSPGDGAKQMPCKHIYHADCIVPWLELHNSCPICRFELPTDDPDYEGNKASNPQPSVGIAAAAASGSSTAAEEGGEETAMVLETRFNVSSHCRLVDWEHSKMGTMGLLAVAHRTTVRRMELPAARIELEYVISWRLEVLFT</sequence>
<evidence type="ECO:0000313" key="2">
    <source>
        <dbReference type="Proteomes" id="UP001732700"/>
    </source>
</evidence>
<reference evidence="1" key="1">
    <citation type="submission" date="2021-05" db="EMBL/GenBank/DDBJ databases">
        <authorList>
            <person name="Scholz U."/>
            <person name="Mascher M."/>
            <person name="Fiebig A."/>
        </authorList>
    </citation>
    <scope>NUCLEOTIDE SEQUENCE [LARGE SCALE GENOMIC DNA]</scope>
</reference>
<proteinExistence type="predicted"/>